<feature type="transmembrane region" description="Helical" evidence="1">
    <location>
        <begin position="150"/>
        <end position="167"/>
    </location>
</feature>
<dbReference type="InterPro" id="IPR026467">
    <property type="entry name" value="Ser/Gly_Cys_C_dom"/>
</dbReference>
<name>A0ABV5ZR14_9PSEU</name>
<keyword evidence="1" id="KW-0472">Membrane</keyword>
<keyword evidence="3" id="KW-1185">Reference proteome</keyword>
<accession>A0ABV5ZR14</accession>
<dbReference type="Proteomes" id="UP001589693">
    <property type="component" value="Unassembled WGS sequence"/>
</dbReference>
<sequence>MNEPWGISGPGFLALYGAALAIAVVWALVVRLRVRRGARSGSAEPVGLDELAYLTGGGERVVELAMSRLLLGNKLRTSRTAGGVKAVEGARAEHPVDAAVLSSTEGATPVPAARLGRWLENHKSVRAVRDRVVQAGLVTDLDATARSRKGVIPLLLLGAVGVLRWFTGLFGGYPIGYLTLLLLLTGLLAVLLRAWRLPALTSTGARLTNAATQVVTAPDTAVDVPGLHTAALRHPQLGPIALRGFSAYPDQATRISAIKGEPKARSQRLVRRGRTASYADHGAAGGFFYAGGLGGGSGCGSGSSDGGGGCGGGGGGCGGGGGG</sequence>
<dbReference type="EMBL" id="JBHLZU010000004">
    <property type="protein sequence ID" value="MFB9903332.1"/>
    <property type="molecule type" value="Genomic_DNA"/>
</dbReference>
<proteinExistence type="predicted"/>
<organism evidence="2 3">
    <name type="scientific">Allokutzneria oryzae</name>
    <dbReference type="NCBI Taxonomy" id="1378989"/>
    <lineage>
        <taxon>Bacteria</taxon>
        <taxon>Bacillati</taxon>
        <taxon>Actinomycetota</taxon>
        <taxon>Actinomycetes</taxon>
        <taxon>Pseudonocardiales</taxon>
        <taxon>Pseudonocardiaceae</taxon>
        <taxon>Allokutzneria</taxon>
    </lineage>
</organism>
<reference evidence="2 3" key="1">
    <citation type="submission" date="2024-09" db="EMBL/GenBank/DDBJ databases">
        <authorList>
            <person name="Sun Q."/>
            <person name="Mori K."/>
        </authorList>
    </citation>
    <scope>NUCLEOTIDE SEQUENCE [LARGE SCALE GENOMIC DNA]</scope>
    <source>
        <strain evidence="2 3">TBRC 7907</strain>
    </source>
</reference>
<evidence type="ECO:0000313" key="2">
    <source>
        <dbReference type="EMBL" id="MFB9903332.1"/>
    </source>
</evidence>
<evidence type="ECO:0000256" key="1">
    <source>
        <dbReference type="SAM" id="Phobius"/>
    </source>
</evidence>
<comment type="caution">
    <text evidence="2">The sequence shown here is derived from an EMBL/GenBank/DDBJ whole genome shotgun (WGS) entry which is preliminary data.</text>
</comment>
<keyword evidence="1" id="KW-0812">Transmembrane</keyword>
<dbReference type="NCBIfam" id="TIGR04222">
    <property type="entry name" value="near_uncomplex"/>
    <property type="match status" value="1"/>
</dbReference>
<dbReference type="RefSeq" id="WP_377850461.1">
    <property type="nucleotide sequence ID" value="NZ_JBHLZU010000004.1"/>
</dbReference>
<protein>
    <submittedName>
        <fullName evidence="2">TIGR04222 domain-containing membrane protein</fullName>
    </submittedName>
</protein>
<keyword evidence="1" id="KW-1133">Transmembrane helix</keyword>
<evidence type="ECO:0000313" key="3">
    <source>
        <dbReference type="Proteomes" id="UP001589693"/>
    </source>
</evidence>
<gene>
    <name evidence="2" type="ORF">ACFFQA_05215</name>
</gene>
<feature type="transmembrane region" description="Helical" evidence="1">
    <location>
        <begin position="12"/>
        <end position="30"/>
    </location>
</feature>
<feature type="transmembrane region" description="Helical" evidence="1">
    <location>
        <begin position="173"/>
        <end position="192"/>
    </location>
</feature>